<feature type="binding site" evidence="6">
    <location>
        <position position="170"/>
    </location>
    <ligand>
        <name>Fe cation</name>
        <dbReference type="ChEBI" id="CHEBI:24875"/>
    </ligand>
</feature>
<dbReference type="GO" id="GO:0006412">
    <property type="term" value="P:translation"/>
    <property type="evidence" value="ECO:0007669"/>
    <property type="project" value="UniProtKB-UniRule"/>
</dbReference>
<comment type="caution">
    <text evidence="7">The sequence shown here is derived from an EMBL/GenBank/DDBJ whole genome shotgun (WGS) entry which is preliminary data.</text>
</comment>
<dbReference type="InterPro" id="IPR023635">
    <property type="entry name" value="Peptide_deformylase"/>
</dbReference>
<keyword evidence="5 6" id="KW-0408">Iron</keyword>
<dbReference type="CDD" id="cd00487">
    <property type="entry name" value="Pep_deformylase"/>
    <property type="match status" value="1"/>
</dbReference>
<keyword evidence="2 6" id="KW-0479">Metal-binding</keyword>
<comment type="catalytic activity">
    <reaction evidence="6">
        <text>N-terminal N-formyl-L-methionyl-[peptide] + H2O = N-terminal L-methionyl-[peptide] + formate</text>
        <dbReference type="Rhea" id="RHEA:24420"/>
        <dbReference type="Rhea" id="RHEA-COMP:10639"/>
        <dbReference type="Rhea" id="RHEA-COMP:10640"/>
        <dbReference type="ChEBI" id="CHEBI:15377"/>
        <dbReference type="ChEBI" id="CHEBI:15740"/>
        <dbReference type="ChEBI" id="CHEBI:49298"/>
        <dbReference type="ChEBI" id="CHEBI:64731"/>
        <dbReference type="EC" id="3.5.1.88"/>
    </reaction>
</comment>
<gene>
    <name evidence="6" type="primary">def</name>
    <name evidence="7" type="ORF">AE0388_0279</name>
</gene>
<evidence type="ECO:0000256" key="1">
    <source>
        <dbReference type="ARBA" id="ARBA00010759"/>
    </source>
</evidence>
<dbReference type="HAMAP" id="MF_00163">
    <property type="entry name" value="Pep_deformylase"/>
    <property type="match status" value="1"/>
</dbReference>
<evidence type="ECO:0000313" key="8">
    <source>
        <dbReference type="Proteomes" id="UP000031488"/>
    </source>
</evidence>
<dbReference type="PANTHER" id="PTHR10458:SF2">
    <property type="entry name" value="PEPTIDE DEFORMYLASE, MITOCHONDRIAL"/>
    <property type="match status" value="1"/>
</dbReference>
<dbReference type="PATRIC" id="fig|1703.6.peg.164"/>
<evidence type="ECO:0000256" key="2">
    <source>
        <dbReference type="ARBA" id="ARBA00022723"/>
    </source>
</evidence>
<keyword evidence="8" id="KW-1185">Reference proteome</keyword>
<evidence type="ECO:0000256" key="4">
    <source>
        <dbReference type="ARBA" id="ARBA00022917"/>
    </source>
</evidence>
<evidence type="ECO:0000256" key="5">
    <source>
        <dbReference type="ARBA" id="ARBA00023004"/>
    </source>
</evidence>
<dbReference type="OrthoDB" id="9804313at2"/>
<reference evidence="7 8" key="1">
    <citation type="submission" date="2014-11" db="EMBL/GenBank/DDBJ databases">
        <title>Draft Genome Sequence of Brevibacterium linens AE038-8.</title>
        <authorList>
            <person name="Maizel D."/>
            <person name="Utturkar S.M."/>
            <person name="Brown S.D."/>
            <person name="Ferrero M."/>
            <person name="Rosen B.P."/>
        </authorList>
    </citation>
    <scope>NUCLEOTIDE SEQUENCE [LARGE SCALE GENOMIC DNA]</scope>
    <source>
        <strain evidence="7 8">AE038-8</strain>
    </source>
</reference>
<name>A0A0B9AT63_BRELN</name>
<keyword evidence="3 6" id="KW-0378">Hydrolase</keyword>
<sequence>MHAADALIADQIRAVLTAAEAGDGTAPIVEAGDPVLRTDTRPFDGQVDDAELDQLAEVMRATMLAAPGVGLAAPQVGIGLSMFVAEDPGARDPEVAKVRQREPMPLRVVLNAGYERAGGEDVAFYEGCLSIPGYQAVVARPRNIALTGIDLKGGLIAEEVSGWSARIVAHETDHLSGILFLDKAEMRSLATNESVARFWHQPSTQKAAAELGFSLPSGMVM</sequence>
<dbReference type="Proteomes" id="UP000031488">
    <property type="component" value="Unassembled WGS sequence"/>
</dbReference>
<evidence type="ECO:0000256" key="6">
    <source>
        <dbReference type="HAMAP-Rule" id="MF_00163"/>
    </source>
</evidence>
<feature type="active site" evidence="6">
    <location>
        <position position="171"/>
    </location>
</feature>
<evidence type="ECO:0000313" key="7">
    <source>
        <dbReference type="EMBL" id="KHS54072.1"/>
    </source>
</evidence>
<comment type="cofactor">
    <cofactor evidence="6">
        <name>Fe(2+)</name>
        <dbReference type="ChEBI" id="CHEBI:29033"/>
    </cofactor>
    <text evidence="6">Binds 1 Fe(2+) ion.</text>
</comment>
<dbReference type="PRINTS" id="PR01576">
    <property type="entry name" value="PDEFORMYLASE"/>
</dbReference>
<dbReference type="GO" id="GO:0042586">
    <property type="term" value="F:peptide deformylase activity"/>
    <property type="evidence" value="ECO:0007669"/>
    <property type="project" value="UniProtKB-UniRule"/>
</dbReference>
<keyword evidence="4 6" id="KW-0648">Protein biosynthesis</keyword>
<dbReference type="AlphaFoldDB" id="A0A0B9AT63"/>
<evidence type="ECO:0000256" key="3">
    <source>
        <dbReference type="ARBA" id="ARBA00022801"/>
    </source>
</evidence>
<comment type="similarity">
    <text evidence="1 6">Belongs to the polypeptide deformylase family.</text>
</comment>
<dbReference type="FunFam" id="3.90.45.10:FF:000003">
    <property type="entry name" value="Peptide deformylase"/>
    <property type="match status" value="1"/>
</dbReference>
<dbReference type="EC" id="3.5.1.88" evidence="6"/>
<comment type="function">
    <text evidence="6">Removes the formyl group from the N-terminal Met of newly synthesized proteins. Requires at least a dipeptide for an efficient rate of reaction. N-terminal L-methionine is a prerequisite for activity but the enzyme has broad specificity at other positions.</text>
</comment>
<proteinExistence type="inferred from homology"/>
<dbReference type="STRING" id="1703.BLSMQ_0982"/>
<dbReference type="SUPFAM" id="SSF56420">
    <property type="entry name" value="Peptide deformylase"/>
    <property type="match status" value="1"/>
</dbReference>
<feature type="binding site" evidence="6">
    <location>
        <position position="174"/>
    </location>
    <ligand>
        <name>Fe cation</name>
        <dbReference type="ChEBI" id="CHEBI:24875"/>
    </ligand>
</feature>
<protein>
    <recommendedName>
        <fullName evidence="6">Peptide deformylase</fullName>
        <shortName evidence="6">PDF</shortName>
        <ecNumber evidence="6">3.5.1.88</ecNumber>
    </recommendedName>
    <alternativeName>
        <fullName evidence="6">Polypeptide deformylase</fullName>
    </alternativeName>
</protein>
<dbReference type="GO" id="GO:0046872">
    <property type="term" value="F:metal ion binding"/>
    <property type="evidence" value="ECO:0007669"/>
    <property type="project" value="UniProtKB-KW"/>
</dbReference>
<dbReference type="RefSeq" id="WP_039206448.1">
    <property type="nucleotide sequence ID" value="NZ_JTJZ01000011.1"/>
</dbReference>
<dbReference type="PANTHER" id="PTHR10458">
    <property type="entry name" value="PEPTIDE DEFORMYLASE"/>
    <property type="match status" value="1"/>
</dbReference>
<accession>A0A0B9AT63</accession>
<feature type="binding site" evidence="6">
    <location>
        <position position="128"/>
    </location>
    <ligand>
        <name>Fe cation</name>
        <dbReference type="ChEBI" id="CHEBI:24875"/>
    </ligand>
</feature>
<organism evidence="7 8">
    <name type="scientific">Brevibacterium linens</name>
    <dbReference type="NCBI Taxonomy" id="1703"/>
    <lineage>
        <taxon>Bacteria</taxon>
        <taxon>Bacillati</taxon>
        <taxon>Actinomycetota</taxon>
        <taxon>Actinomycetes</taxon>
        <taxon>Micrococcales</taxon>
        <taxon>Brevibacteriaceae</taxon>
        <taxon>Brevibacterium</taxon>
    </lineage>
</organism>
<dbReference type="InterPro" id="IPR036821">
    <property type="entry name" value="Peptide_deformylase_sf"/>
</dbReference>
<dbReference type="Gene3D" id="3.90.45.10">
    <property type="entry name" value="Peptide deformylase"/>
    <property type="match status" value="1"/>
</dbReference>
<dbReference type="EMBL" id="JTJZ01000011">
    <property type="protein sequence ID" value="KHS54072.1"/>
    <property type="molecule type" value="Genomic_DNA"/>
</dbReference>
<dbReference type="NCBIfam" id="NF001159">
    <property type="entry name" value="PRK00150.1-3"/>
    <property type="match status" value="1"/>
</dbReference>
<dbReference type="Pfam" id="PF01327">
    <property type="entry name" value="Pep_deformylase"/>
    <property type="match status" value="1"/>
</dbReference>